<dbReference type="PANTHER" id="PTHR46512:SF11">
    <property type="entry name" value="PEPTIDYLPROLYL ISOMERASE"/>
    <property type="match status" value="1"/>
</dbReference>
<dbReference type="EMBL" id="JACGWK010001541">
    <property type="protein sequence ID" value="KAL0286385.1"/>
    <property type="molecule type" value="Genomic_DNA"/>
</dbReference>
<dbReference type="SUPFAM" id="SSF48452">
    <property type="entry name" value="TPR-like"/>
    <property type="match status" value="1"/>
</dbReference>
<reference evidence="10" key="2">
    <citation type="journal article" date="2024" name="Plant">
        <title>Genomic evolution and insights into agronomic trait innovations of Sesamum species.</title>
        <authorList>
            <person name="Miao H."/>
            <person name="Wang L."/>
            <person name="Qu L."/>
            <person name="Liu H."/>
            <person name="Sun Y."/>
            <person name="Le M."/>
            <person name="Wang Q."/>
            <person name="Wei S."/>
            <person name="Zheng Y."/>
            <person name="Lin W."/>
            <person name="Duan Y."/>
            <person name="Cao H."/>
            <person name="Xiong S."/>
            <person name="Wang X."/>
            <person name="Wei L."/>
            <person name="Li C."/>
            <person name="Ma Q."/>
            <person name="Ju M."/>
            <person name="Zhao R."/>
            <person name="Li G."/>
            <person name="Mu C."/>
            <person name="Tian Q."/>
            <person name="Mei H."/>
            <person name="Zhang T."/>
            <person name="Gao T."/>
            <person name="Zhang H."/>
        </authorList>
    </citation>
    <scope>NUCLEOTIDE SEQUENCE</scope>
    <source>
        <strain evidence="10">G01</strain>
    </source>
</reference>
<comment type="caution">
    <text evidence="10">The sequence shown here is derived from an EMBL/GenBank/DDBJ whole genome shotgun (WGS) entry which is preliminary data.</text>
</comment>
<accession>A0AAW2IW73</accession>
<feature type="domain" description="PPIase FKBP-type" evidence="9">
    <location>
        <begin position="1"/>
        <end position="42"/>
    </location>
</feature>
<gene>
    <name evidence="10" type="ORF">Sangu_2736600</name>
</gene>
<evidence type="ECO:0000256" key="1">
    <source>
        <dbReference type="ARBA" id="ARBA00000971"/>
    </source>
</evidence>
<dbReference type="AlphaFoldDB" id="A0AAW2IW73"/>
<dbReference type="PROSITE" id="PS50005">
    <property type="entry name" value="TPR"/>
    <property type="match status" value="1"/>
</dbReference>
<evidence type="ECO:0000256" key="5">
    <source>
        <dbReference type="ARBA" id="ARBA00022803"/>
    </source>
</evidence>
<evidence type="ECO:0000313" key="10">
    <source>
        <dbReference type="EMBL" id="KAL0286385.1"/>
    </source>
</evidence>
<feature type="repeat" description="TPR" evidence="8">
    <location>
        <begin position="381"/>
        <end position="414"/>
    </location>
</feature>
<evidence type="ECO:0000256" key="7">
    <source>
        <dbReference type="PROSITE-ProRule" id="PRU00277"/>
    </source>
</evidence>
<dbReference type="FunFam" id="3.10.50.40:FF:000017">
    <property type="entry name" value="Peptidylprolyl isomerase"/>
    <property type="match status" value="1"/>
</dbReference>
<dbReference type="Pfam" id="PF00515">
    <property type="entry name" value="TPR_1"/>
    <property type="match status" value="1"/>
</dbReference>
<evidence type="ECO:0000256" key="2">
    <source>
        <dbReference type="ARBA" id="ARBA00006577"/>
    </source>
</evidence>
<sequence>MKKGENAIFTIPPELAYGESGSPPTIPPNATLQFDVELLSWVSVKDICKDGGIFKKILKEGEKWENPKDPDEVLVKYEARLEDGTVIAKSDGVEFTVQEGHFCPALSKAVKTMKKGEKVLLTVKPQYGFGEKGKTASGDEGAVPPNATLNIALELLSWKIVSNVTDDKKVVKKILKEGEGYERPNEGAVVKLKLIGKLQDGTVFFKKGHGDDENDLFEFKIDEEQVTEGLDRAVKTMKKGEAALLTIAPEYAFGSSESQQELARVPPNSTVYYDVELVSFVKEKESWDMDTAEKIAAAGKKKEEGNVLFKAGKYIRASKRYEKAAKYIEYDTSFSEEEKKQSKALKVTCNLNDAACKLKLKDYKQAEKLCTKVLELESTNVKALYRRAQAYMNMTDLDLAEFDIKKALELDPDNREVKLGYKALKEKVKEYNKKDAQFYGNMFAKLNKLQPFDSNNTARKEDRPMSIESKA</sequence>
<evidence type="ECO:0000256" key="6">
    <source>
        <dbReference type="ARBA" id="ARBA00023235"/>
    </source>
</evidence>
<organism evidence="10">
    <name type="scientific">Sesamum angustifolium</name>
    <dbReference type="NCBI Taxonomy" id="2727405"/>
    <lineage>
        <taxon>Eukaryota</taxon>
        <taxon>Viridiplantae</taxon>
        <taxon>Streptophyta</taxon>
        <taxon>Embryophyta</taxon>
        <taxon>Tracheophyta</taxon>
        <taxon>Spermatophyta</taxon>
        <taxon>Magnoliopsida</taxon>
        <taxon>eudicotyledons</taxon>
        <taxon>Gunneridae</taxon>
        <taxon>Pentapetalae</taxon>
        <taxon>asterids</taxon>
        <taxon>lamiids</taxon>
        <taxon>Lamiales</taxon>
        <taxon>Pedaliaceae</taxon>
        <taxon>Sesamum</taxon>
    </lineage>
</organism>
<dbReference type="InterPro" id="IPR050754">
    <property type="entry name" value="FKBP4/5/8-like"/>
</dbReference>
<keyword evidence="6 7" id="KW-0413">Isomerase</keyword>
<dbReference type="EC" id="5.2.1.8" evidence="3 7"/>
<comment type="similarity">
    <text evidence="2">Belongs to the FKBP-type PPIase family.</text>
</comment>
<dbReference type="PANTHER" id="PTHR46512">
    <property type="entry name" value="PEPTIDYLPROLYL ISOMERASE"/>
    <property type="match status" value="1"/>
</dbReference>
<name>A0AAW2IW73_9LAMI</name>
<evidence type="ECO:0000256" key="3">
    <source>
        <dbReference type="ARBA" id="ARBA00013194"/>
    </source>
</evidence>
<feature type="domain" description="PPIase FKBP-type" evidence="9">
    <location>
        <begin position="187"/>
        <end position="281"/>
    </location>
</feature>
<dbReference type="Pfam" id="PF00254">
    <property type="entry name" value="FKBP_C"/>
    <property type="match status" value="3"/>
</dbReference>
<dbReference type="InterPro" id="IPR011990">
    <property type="entry name" value="TPR-like_helical_dom_sf"/>
</dbReference>
<evidence type="ECO:0000256" key="8">
    <source>
        <dbReference type="PROSITE-ProRule" id="PRU00339"/>
    </source>
</evidence>
<dbReference type="FunFam" id="1.25.40.10:FF:000008">
    <property type="entry name" value="Peptidylprolyl isomerase"/>
    <property type="match status" value="1"/>
</dbReference>
<evidence type="ECO:0000259" key="9">
    <source>
        <dbReference type="PROSITE" id="PS50059"/>
    </source>
</evidence>
<comment type="catalytic activity">
    <reaction evidence="1 7">
        <text>[protein]-peptidylproline (omega=180) = [protein]-peptidylproline (omega=0)</text>
        <dbReference type="Rhea" id="RHEA:16237"/>
        <dbReference type="Rhea" id="RHEA-COMP:10747"/>
        <dbReference type="Rhea" id="RHEA-COMP:10748"/>
        <dbReference type="ChEBI" id="CHEBI:83833"/>
        <dbReference type="ChEBI" id="CHEBI:83834"/>
        <dbReference type="EC" id="5.2.1.8"/>
    </reaction>
</comment>
<keyword evidence="5 8" id="KW-0802">TPR repeat</keyword>
<protein>
    <recommendedName>
        <fullName evidence="3 7">peptidylprolyl isomerase</fullName>
        <ecNumber evidence="3 7">5.2.1.8</ecNumber>
    </recommendedName>
</protein>
<dbReference type="GO" id="GO:0003755">
    <property type="term" value="F:peptidyl-prolyl cis-trans isomerase activity"/>
    <property type="evidence" value="ECO:0007669"/>
    <property type="project" value="UniProtKB-KW"/>
</dbReference>
<keyword evidence="7" id="KW-0697">Rotamase</keyword>
<keyword evidence="4" id="KW-0677">Repeat</keyword>
<dbReference type="InterPro" id="IPR001179">
    <property type="entry name" value="PPIase_FKBP_dom"/>
</dbReference>
<dbReference type="InterPro" id="IPR046357">
    <property type="entry name" value="PPIase_dom_sf"/>
</dbReference>
<reference evidence="10" key="1">
    <citation type="submission" date="2020-06" db="EMBL/GenBank/DDBJ databases">
        <authorList>
            <person name="Li T."/>
            <person name="Hu X."/>
            <person name="Zhang T."/>
            <person name="Song X."/>
            <person name="Zhang H."/>
            <person name="Dai N."/>
            <person name="Sheng W."/>
            <person name="Hou X."/>
            <person name="Wei L."/>
        </authorList>
    </citation>
    <scope>NUCLEOTIDE SEQUENCE</scope>
    <source>
        <strain evidence="10">G01</strain>
        <tissue evidence="10">Leaf</tissue>
    </source>
</reference>
<dbReference type="SMART" id="SM00028">
    <property type="entry name" value="TPR"/>
    <property type="match status" value="3"/>
</dbReference>
<dbReference type="SUPFAM" id="SSF54534">
    <property type="entry name" value="FKBP-like"/>
    <property type="match status" value="3"/>
</dbReference>
<dbReference type="FunFam" id="3.10.50.40:FF:000022">
    <property type="entry name" value="Peptidylprolyl isomerase"/>
    <property type="match status" value="1"/>
</dbReference>
<dbReference type="Gene3D" id="3.10.50.40">
    <property type="match status" value="3"/>
</dbReference>
<dbReference type="PROSITE" id="PS50059">
    <property type="entry name" value="FKBP_PPIASE"/>
    <property type="match status" value="3"/>
</dbReference>
<dbReference type="InterPro" id="IPR019734">
    <property type="entry name" value="TPR_rpt"/>
</dbReference>
<feature type="domain" description="PPIase FKBP-type" evidence="9">
    <location>
        <begin position="70"/>
        <end position="159"/>
    </location>
</feature>
<evidence type="ECO:0000256" key="4">
    <source>
        <dbReference type="ARBA" id="ARBA00022737"/>
    </source>
</evidence>
<dbReference type="Gene3D" id="1.25.40.10">
    <property type="entry name" value="Tetratricopeptide repeat domain"/>
    <property type="match status" value="1"/>
</dbReference>
<proteinExistence type="inferred from homology"/>